<organism evidence="11 12">
    <name type="scientific">Klebsiella michiganensis</name>
    <dbReference type="NCBI Taxonomy" id="1134687"/>
    <lineage>
        <taxon>Bacteria</taxon>
        <taxon>Pseudomonadati</taxon>
        <taxon>Pseudomonadota</taxon>
        <taxon>Gammaproteobacteria</taxon>
        <taxon>Enterobacterales</taxon>
        <taxon>Enterobacteriaceae</taxon>
        <taxon>Klebsiella/Raoultella group</taxon>
        <taxon>Klebsiella</taxon>
    </lineage>
</organism>
<evidence type="ECO:0000256" key="7">
    <source>
        <dbReference type="ARBA" id="ARBA00023136"/>
    </source>
</evidence>
<evidence type="ECO:0000256" key="4">
    <source>
        <dbReference type="ARBA" id="ARBA00022679"/>
    </source>
</evidence>
<dbReference type="AlphaFoldDB" id="A0A7H4N7A4"/>
<comment type="catalytic activity">
    <reaction evidence="9">
        <text>Preferential cleavage: (Ac)2-L-Lys-D-Ala-|-D-Ala. Also transpeptidation of peptidyl-alanyl moieties that are N-acyl substituents of D-alanine.</text>
        <dbReference type="EC" id="3.4.16.4"/>
    </reaction>
</comment>
<evidence type="ECO:0000256" key="6">
    <source>
        <dbReference type="ARBA" id="ARBA00022984"/>
    </source>
</evidence>
<dbReference type="GO" id="GO:0009002">
    <property type="term" value="F:serine-type D-Ala-D-Ala carboxypeptidase activity"/>
    <property type="evidence" value="ECO:0007669"/>
    <property type="project" value="UniProtKB-EC"/>
</dbReference>
<evidence type="ECO:0000256" key="10">
    <source>
        <dbReference type="ARBA" id="ARBA00049902"/>
    </source>
</evidence>
<comment type="caution">
    <text evidence="11">The sequence shown here is derived from an EMBL/GenBank/DDBJ whole genome shotgun (WGS) entry which is preliminary data.</text>
</comment>
<evidence type="ECO:0000256" key="8">
    <source>
        <dbReference type="ARBA" id="ARBA00023316"/>
    </source>
</evidence>
<reference evidence="11 12" key="1">
    <citation type="submission" date="2018-06" db="EMBL/GenBank/DDBJ databases">
        <authorList>
            <consortium name="Pathogen Informatics"/>
            <person name="Doyle S."/>
        </authorList>
    </citation>
    <scope>NUCLEOTIDE SEQUENCE [LARGE SCALE GENOMIC DNA]</scope>
    <source>
        <strain evidence="11 12">NCTC11685</strain>
    </source>
</reference>
<keyword evidence="4" id="KW-0808">Transferase</keyword>
<evidence type="ECO:0000313" key="12">
    <source>
        <dbReference type="Proteomes" id="UP000254863"/>
    </source>
</evidence>
<name>A0A7H4N7A4_9ENTR</name>
<dbReference type="InterPro" id="IPR036950">
    <property type="entry name" value="PBP_transglycosylase"/>
</dbReference>
<keyword evidence="2" id="KW-1003">Cell membrane</keyword>
<dbReference type="Proteomes" id="UP000254863">
    <property type="component" value="Unassembled WGS sequence"/>
</dbReference>
<evidence type="ECO:0000313" key="11">
    <source>
        <dbReference type="EMBL" id="STV79775.1"/>
    </source>
</evidence>
<evidence type="ECO:0000256" key="3">
    <source>
        <dbReference type="ARBA" id="ARBA00022676"/>
    </source>
</evidence>
<evidence type="ECO:0000256" key="9">
    <source>
        <dbReference type="ARBA" id="ARBA00034000"/>
    </source>
</evidence>
<keyword evidence="6" id="KW-0573">Peptidoglycan synthesis</keyword>
<accession>A0A7H4N7A4</accession>
<dbReference type="GO" id="GO:0071555">
    <property type="term" value="P:cell wall organization"/>
    <property type="evidence" value="ECO:0007669"/>
    <property type="project" value="UniProtKB-KW"/>
</dbReference>
<gene>
    <name evidence="11" type="primary">mrcB_3</name>
    <name evidence="11" type="ORF">NCTC11685_02948</name>
</gene>
<dbReference type="GO" id="GO:0009252">
    <property type="term" value="P:peptidoglycan biosynthetic process"/>
    <property type="evidence" value="ECO:0007669"/>
    <property type="project" value="UniProtKB-KW"/>
</dbReference>
<keyword evidence="8" id="KW-0961">Cell wall biogenesis/degradation</keyword>
<dbReference type="InterPro" id="IPR012338">
    <property type="entry name" value="Beta-lactam/transpept-like"/>
</dbReference>
<dbReference type="InterPro" id="IPR050396">
    <property type="entry name" value="Glycosyltr_51/Transpeptidase"/>
</dbReference>
<keyword evidence="3" id="KW-0328">Glycosyltransferase</keyword>
<comment type="catalytic activity">
    <reaction evidence="10">
        <text>[GlcNAc-(1-&gt;4)-Mur2Ac(oyl-L-Ala-gamma-D-Glu-L-Lys-D-Ala-D-Ala)](n)-di-trans,octa-cis-undecaprenyl diphosphate + beta-D-GlcNAc-(1-&gt;4)-Mur2Ac(oyl-L-Ala-gamma-D-Glu-L-Lys-D-Ala-D-Ala)-di-trans,octa-cis-undecaprenyl diphosphate = [GlcNAc-(1-&gt;4)-Mur2Ac(oyl-L-Ala-gamma-D-Glu-L-Lys-D-Ala-D-Ala)](n+1)-di-trans,octa-cis-undecaprenyl diphosphate + di-trans,octa-cis-undecaprenyl diphosphate + H(+)</text>
        <dbReference type="Rhea" id="RHEA:23708"/>
        <dbReference type="Rhea" id="RHEA-COMP:9602"/>
        <dbReference type="Rhea" id="RHEA-COMP:9603"/>
        <dbReference type="ChEBI" id="CHEBI:15378"/>
        <dbReference type="ChEBI" id="CHEBI:58405"/>
        <dbReference type="ChEBI" id="CHEBI:60033"/>
        <dbReference type="ChEBI" id="CHEBI:78435"/>
        <dbReference type="EC" id="2.4.99.28"/>
    </reaction>
</comment>
<dbReference type="Gene3D" id="3.40.710.10">
    <property type="entry name" value="DD-peptidase/beta-lactamase superfamily"/>
    <property type="match status" value="1"/>
</dbReference>
<dbReference type="SUPFAM" id="SSF56601">
    <property type="entry name" value="beta-lactamase/transpeptidase-like"/>
    <property type="match status" value="1"/>
</dbReference>
<evidence type="ECO:0000256" key="2">
    <source>
        <dbReference type="ARBA" id="ARBA00022475"/>
    </source>
</evidence>
<dbReference type="PANTHER" id="PTHR32282:SF11">
    <property type="entry name" value="PENICILLIN-BINDING PROTEIN 1B"/>
    <property type="match status" value="1"/>
</dbReference>
<keyword evidence="7" id="KW-0472">Membrane</keyword>
<dbReference type="EMBL" id="UGMS01000001">
    <property type="protein sequence ID" value="STV79775.1"/>
    <property type="molecule type" value="Genomic_DNA"/>
</dbReference>
<sequence>MTCWSARPLGVQPRGGVISPQPAFMQMVRQELQAKLGDKVKDLSGVKIFTTFDSVAQDAAEKAATEGIPALKKQRKLPDLETAMVVVDRFTGEVRAMVGGAEPQFAGYNRAMQGAPFNWFTGKTGDLSDRAKPAEPVSSQYLDCRCGLSRFACLMARRGRRRTTIVATAIAVK</sequence>
<keyword evidence="5" id="KW-0133">Cell shape</keyword>
<comment type="subcellular location">
    <subcellularLocation>
        <location evidence="1">Cell membrane</location>
    </subcellularLocation>
</comment>
<evidence type="ECO:0000256" key="5">
    <source>
        <dbReference type="ARBA" id="ARBA00022960"/>
    </source>
</evidence>
<proteinExistence type="predicted"/>
<dbReference type="GO" id="GO:0008360">
    <property type="term" value="P:regulation of cell shape"/>
    <property type="evidence" value="ECO:0007669"/>
    <property type="project" value="UniProtKB-KW"/>
</dbReference>
<dbReference type="GO" id="GO:0030288">
    <property type="term" value="C:outer membrane-bounded periplasmic space"/>
    <property type="evidence" value="ECO:0007669"/>
    <property type="project" value="TreeGrafter"/>
</dbReference>
<evidence type="ECO:0000256" key="1">
    <source>
        <dbReference type="ARBA" id="ARBA00004236"/>
    </source>
</evidence>
<dbReference type="GO" id="GO:0008955">
    <property type="term" value="F:peptidoglycan glycosyltransferase activity"/>
    <property type="evidence" value="ECO:0007669"/>
    <property type="project" value="UniProtKB-EC"/>
</dbReference>
<dbReference type="GO" id="GO:0005886">
    <property type="term" value="C:plasma membrane"/>
    <property type="evidence" value="ECO:0007669"/>
    <property type="project" value="UniProtKB-SubCell"/>
</dbReference>
<dbReference type="Gene3D" id="1.10.3810.10">
    <property type="entry name" value="Biosynthetic peptidoglycan transglycosylase-like"/>
    <property type="match status" value="1"/>
</dbReference>
<protein>
    <submittedName>
        <fullName evidence="11">Penicillin-binding protein 1b</fullName>
    </submittedName>
</protein>
<dbReference type="PANTHER" id="PTHR32282">
    <property type="entry name" value="BINDING PROTEIN TRANSPEPTIDASE, PUTATIVE-RELATED"/>
    <property type="match status" value="1"/>
</dbReference>